<dbReference type="SUPFAM" id="SSF49503">
    <property type="entry name" value="Cupredoxins"/>
    <property type="match status" value="1"/>
</dbReference>
<accession>A0A1G2P775</accession>
<dbReference type="AlphaFoldDB" id="A0A1G2P775"/>
<proteinExistence type="predicted"/>
<evidence type="ECO:0008006" key="3">
    <source>
        <dbReference type="Google" id="ProtNLM"/>
    </source>
</evidence>
<evidence type="ECO:0000313" key="2">
    <source>
        <dbReference type="Proteomes" id="UP000176355"/>
    </source>
</evidence>
<dbReference type="Proteomes" id="UP000176355">
    <property type="component" value="Unassembled WGS sequence"/>
</dbReference>
<protein>
    <recommendedName>
        <fullName evidence="3">Plastocyanin-like domain-containing protein</fullName>
    </recommendedName>
</protein>
<dbReference type="EMBL" id="MHSL01000022">
    <property type="protein sequence ID" value="OHA43579.1"/>
    <property type="molecule type" value="Genomic_DNA"/>
</dbReference>
<organism evidence="1 2">
    <name type="scientific">Candidatus Taylorbacteria bacterium RIFCSPLOWO2_12_FULL_44_15c</name>
    <dbReference type="NCBI Taxonomy" id="1802333"/>
    <lineage>
        <taxon>Bacteria</taxon>
        <taxon>Candidatus Tayloriibacteriota</taxon>
    </lineage>
</organism>
<sequence length="64" mass="6858">MWTASAVHPTHRAYPTSGGCLGSTFDACAGVQSGNSWSFKFDISGTWKYHNHLNPGDTGTIVVE</sequence>
<dbReference type="STRING" id="1802333.A3G03_02780"/>
<evidence type="ECO:0000313" key="1">
    <source>
        <dbReference type="EMBL" id="OHA43579.1"/>
    </source>
</evidence>
<reference evidence="1 2" key="1">
    <citation type="journal article" date="2016" name="Nat. Commun.">
        <title>Thousands of microbial genomes shed light on interconnected biogeochemical processes in an aquifer system.</title>
        <authorList>
            <person name="Anantharaman K."/>
            <person name="Brown C.T."/>
            <person name="Hug L.A."/>
            <person name="Sharon I."/>
            <person name="Castelle C.J."/>
            <person name="Probst A.J."/>
            <person name="Thomas B.C."/>
            <person name="Singh A."/>
            <person name="Wilkins M.J."/>
            <person name="Karaoz U."/>
            <person name="Brodie E.L."/>
            <person name="Williams K.H."/>
            <person name="Hubbard S.S."/>
            <person name="Banfield J.F."/>
        </authorList>
    </citation>
    <scope>NUCLEOTIDE SEQUENCE [LARGE SCALE GENOMIC DNA]</scope>
</reference>
<name>A0A1G2P775_9BACT</name>
<comment type="caution">
    <text evidence="1">The sequence shown here is derived from an EMBL/GenBank/DDBJ whole genome shotgun (WGS) entry which is preliminary data.</text>
</comment>
<dbReference type="InterPro" id="IPR008972">
    <property type="entry name" value="Cupredoxin"/>
</dbReference>
<dbReference type="Gene3D" id="2.60.40.420">
    <property type="entry name" value="Cupredoxins - blue copper proteins"/>
    <property type="match status" value="1"/>
</dbReference>
<gene>
    <name evidence="1" type="ORF">A3G03_02780</name>
</gene>